<dbReference type="AlphaFoldDB" id="A0A7J6M0K4"/>
<reference evidence="1 2" key="1">
    <citation type="submission" date="2020-04" db="EMBL/GenBank/DDBJ databases">
        <title>Perkinsus olseni comparative genomics.</title>
        <authorList>
            <person name="Bogema D.R."/>
        </authorList>
    </citation>
    <scope>NUCLEOTIDE SEQUENCE [LARGE SCALE GENOMIC DNA]</scope>
    <source>
        <strain evidence="1">ATCC PRA-31</strain>
    </source>
</reference>
<comment type="caution">
    <text evidence="1">The sequence shown here is derived from an EMBL/GenBank/DDBJ whole genome shotgun (WGS) entry which is preliminary data.</text>
</comment>
<gene>
    <name evidence="1" type="ORF">FOL46_003909</name>
</gene>
<evidence type="ECO:0000313" key="2">
    <source>
        <dbReference type="Proteomes" id="UP000572268"/>
    </source>
</evidence>
<organism evidence="1 2">
    <name type="scientific">Perkinsus olseni</name>
    <name type="common">Perkinsus atlanticus</name>
    <dbReference type="NCBI Taxonomy" id="32597"/>
    <lineage>
        <taxon>Eukaryota</taxon>
        <taxon>Sar</taxon>
        <taxon>Alveolata</taxon>
        <taxon>Perkinsozoa</taxon>
        <taxon>Perkinsea</taxon>
        <taxon>Perkinsida</taxon>
        <taxon>Perkinsidae</taxon>
        <taxon>Perkinsus</taxon>
    </lineage>
</organism>
<accession>A0A7J6M0K4</accession>
<evidence type="ECO:0000313" key="1">
    <source>
        <dbReference type="EMBL" id="KAF4665024.1"/>
    </source>
</evidence>
<dbReference type="Proteomes" id="UP000572268">
    <property type="component" value="Unassembled WGS sequence"/>
</dbReference>
<protein>
    <submittedName>
        <fullName evidence="1">Uncharacterized protein</fullName>
    </submittedName>
</protein>
<dbReference type="EMBL" id="JABANN010000244">
    <property type="protein sequence ID" value="KAF4665024.1"/>
    <property type="molecule type" value="Genomic_DNA"/>
</dbReference>
<sequence>MASDLSRLKATGLPYAPEKALKKRINSYIAGLVASSTTTSNETACLVLDTDHLLTTEALIDSAGVPPESIIIPNPDPQQLRGMLEKYGQLCTVQGTSHDLLRPAGGIEDHLNGRLLRCVYLDYNGSFGRDGYKTGRKKRDDLNFLLEGRLMASPCVLAISFSMRGIGETFPLEHWFNVKDYVESVVMQQKDLHIRWLDCLRYRHNPRSSPMMFLSAITWRGDGSGPTELPRSVLDGSEALWTERIDTKAEKQRDTGLTYPRWMAEAALDLCRKAAINKAYITAPHTPLGQVARDVFTTGEMCMLWDSIPRPRHWLEEDVKLADVPGIVWCCEEGMLHLRGRRKSGLREDLMTLLKLPEKPRLLLLWNFSYSNVGERWKHEELFRFVAYVKAGGGKPLAAFNYNSPSSAVYFLVVSFDEAIDEFTFTQPGAVGLSAVDLNTVEHTKKQERVDIPLCKYLRAFAHRLELPSSSRVVVTEGPSLCWSSRLLEAFPQWRLLVKSDDPVEVELMSRHKLASSVSSTSTLPSDCNGFVLLYDHCWADGVATELEHVLAPNRFYCIGYHLVGRPSSYLLEPVSWLHRTLEQSTSTGYTLERVILCRSSAPYVYVIFHTFTDTGRIDEDPEKLRQLKFTVYDDWPTEEDGAFTSRVDKLLVRG</sequence>
<name>A0A7J6M0K4_PEROL</name>
<proteinExistence type="predicted"/>